<comment type="subunit">
    <text evidence="3">Homotrimer.</text>
</comment>
<evidence type="ECO:0000256" key="4">
    <source>
        <dbReference type="ARBA" id="ARBA00012454"/>
    </source>
</evidence>
<evidence type="ECO:0000256" key="15">
    <source>
        <dbReference type="RuleBase" id="RU366026"/>
    </source>
</evidence>
<comment type="catalytic activity">
    <reaction evidence="14 15">
        <text>2 cob(II)alamin + reduced [electron-transfer flavoprotein] + 2 ATP = 2 adenosylcob(III)alamin + 2 triphosphate + oxidized [electron-transfer flavoprotein] + 3 H(+)</text>
        <dbReference type="Rhea" id="RHEA:28671"/>
        <dbReference type="Rhea" id="RHEA-COMP:10685"/>
        <dbReference type="Rhea" id="RHEA-COMP:10686"/>
        <dbReference type="ChEBI" id="CHEBI:15378"/>
        <dbReference type="ChEBI" id="CHEBI:16304"/>
        <dbReference type="ChEBI" id="CHEBI:18036"/>
        <dbReference type="ChEBI" id="CHEBI:18408"/>
        <dbReference type="ChEBI" id="CHEBI:30616"/>
        <dbReference type="ChEBI" id="CHEBI:57692"/>
        <dbReference type="ChEBI" id="CHEBI:58307"/>
        <dbReference type="EC" id="2.5.1.17"/>
    </reaction>
</comment>
<evidence type="ECO:0000256" key="13">
    <source>
        <dbReference type="ARBA" id="ARBA00048555"/>
    </source>
</evidence>
<evidence type="ECO:0000256" key="1">
    <source>
        <dbReference type="ARBA" id="ARBA00005121"/>
    </source>
</evidence>
<dbReference type="Pfam" id="PF01923">
    <property type="entry name" value="Cob_adeno_trans"/>
    <property type="match status" value="1"/>
</dbReference>
<evidence type="ECO:0000256" key="12">
    <source>
        <dbReference type="ARBA" id="ARBA00033354"/>
    </source>
</evidence>
<dbReference type="InterPro" id="IPR029499">
    <property type="entry name" value="PduO-typ"/>
</dbReference>
<dbReference type="Proteomes" id="UP000198833">
    <property type="component" value="Unassembled WGS sequence"/>
</dbReference>
<keyword evidence="6 15" id="KW-0169">Cobalamin biosynthesis</keyword>
<dbReference type="GO" id="GO:0009236">
    <property type="term" value="P:cobalamin biosynthetic process"/>
    <property type="evidence" value="ECO:0007669"/>
    <property type="project" value="UniProtKB-UniRule"/>
</dbReference>
<comment type="pathway">
    <text evidence="1 15">Cofactor biosynthesis; adenosylcobalamin biosynthesis; adenosylcobalamin from cob(II)yrinate a,c-diamide: step 2/7.</text>
</comment>
<dbReference type="STRING" id="89093.SAMN04488558_10335"/>
<dbReference type="InterPro" id="IPR016030">
    <property type="entry name" value="CblAdoTrfase-like"/>
</dbReference>
<name>A0A1H9BLD3_9LACT</name>
<evidence type="ECO:0000256" key="3">
    <source>
        <dbReference type="ARBA" id="ARBA00011233"/>
    </source>
</evidence>
<dbReference type="UniPathway" id="UPA00148">
    <property type="reaction ID" value="UER00233"/>
</dbReference>
<keyword evidence="7 15" id="KW-0808">Transferase</keyword>
<evidence type="ECO:0000256" key="14">
    <source>
        <dbReference type="ARBA" id="ARBA00048692"/>
    </source>
</evidence>
<evidence type="ECO:0000256" key="6">
    <source>
        <dbReference type="ARBA" id="ARBA00022573"/>
    </source>
</evidence>
<evidence type="ECO:0000256" key="9">
    <source>
        <dbReference type="ARBA" id="ARBA00022840"/>
    </source>
</evidence>
<dbReference type="EC" id="2.5.1.17" evidence="4 15"/>
<evidence type="ECO:0000313" key="17">
    <source>
        <dbReference type="EMBL" id="SEP89770.1"/>
    </source>
</evidence>
<evidence type="ECO:0000256" key="10">
    <source>
        <dbReference type="ARBA" id="ARBA00031529"/>
    </source>
</evidence>
<evidence type="ECO:0000256" key="5">
    <source>
        <dbReference type="ARBA" id="ARBA00020963"/>
    </source>
</evidence>
<dbReference type="Gene3D" id="1.20.1200.10">
    <property type="entry name" value="Cobalamin adenosyltransferase-like"/>
    <property type="match status" value="1"/>
</dbReference>
<dbReference type="PANTHER" id="PTHR12213:SF0">
    <property type="entry name" value="CORRINOID ADENOSYLTRANSFERASE MMAB"/>
    <property type="match status" value="1"/>
</dbReference>
<dbReference type="AlphaFoldDB" id="A0A1H9BLD3"/>
<evidence type="ECO:0000256" key="8">
    <source>
        <dbReference type="ARBA" id="ARBA00022741"/>
    </source>
</evidence>
<evidence type="ECO:0000313" key="18">
    <source>
        <dbReference type="Proteomes" id="UP000198833"/>
    </source>
</evidence>
<proteinExistence type="inferred from homology"/>
<dbReference type="GO" id="GO:0005524">
    <property type="term" value="F:ATP binding"/>
    <property type="evidence" value="ECO:0007669"/>
    <property type="project" value="UniProtKB-UniRule"/>
</dbReference>
<dbReference type="PANTHER" id="PTHR12213">
    <property type="entry name" value="CORRINOID ADENOSYLTRANSFERASE"/>
    <property type="match status" value="1"/>
</dbReference>
<feature type="domain" description="Cobalamin adenosyltransferase-like" evidence="16">
    <location>
        <begin position="3"/>
        <end position="165"/>
    </location>
</feature>
<comment type="catalytic activity">
    <reaction evidence="13 15">
        <text>2 cob(II)yrinate a,c diamide + reduced [electron-transfer flavoprotein] + 2 ATP = 2 adenosylcob(III)yrinate a,c-diamide + 2 triphosphate + oxidized [electron-transfer flavoprotein] + 3 H(+)</text>
        <dbReference type="Rhea" id="RHEA:11528"/>
        <dbReference type="Rhea" id="RHEA-COMP:10685"/>
        <dbReference type="Rhea" id="RHEA-COMP:10686"/>
        <dbReference type="ChEBI" id="CHEBI:15378"/>
        <dbReference type="ChEBI" id="CHEBI:18036"/>
        <dbReference type="ChEBI" id="CHEBI:30616"/>
        <dbReference type="ChEBI" id="CHEBI:57692"/>
        <dbReference type="ChEBI" id="CHEBI:58307"/>
        <dbReference type="ChEBI" id="CHEBI:58503"/>
        <dbReference type="ChEBI" id="CHEBI:58537"/>
        <dbReference type="EC" id="2.5.1.17"/>
    </reaction>
</comment>
<evidence type="ECO:0000256" key="7">
    <source>
        <dbReference type="ARBA" id="ARBA00022679"/>
    </source>
</evidence>
<dbReference type="EMBL" id="FOEN01000003">
    <property type="protein sequence ID" value="SEP89770.1"/>
    <property type="molecule type" value="Genomic_DNA"/>
</dbReference>
<keyword evidence="8 15" id="KW-0547">Nucleotide-binding</keyword>
<accession>A0A1H9BLD3</accession>
<protein>
    <recommendedName>
        <fullName evidence="5 15">Corrinoid adenosyltransferase</fullName>
        <ecNumber evidence="4 15">2.5.1.17</ecNumber>
    </recommendedName>
    <alternativeName>
        <fullName evidence="10 15">Cob(II)alamin adenosyltransferase</fullName>
    </alternativeName>
    <alternativeName>
        <fullName evidence="12 15">Cob(II)yrinic acid a,c-diamide adenosyltransferase</fullName>
    </alternativeName>
    <alternativeName>
        <fullName evidence="11 15">Cobinamide/cobalamin adenosyltransferase</fullName>
    </alternativeName>
</protein>
<dbReference type="InterPro" id="IPR036451">
    <property type="entry name" value="CblAdoTrfase-like_sf"/>
</dbReference>
<comment type="similarity">
    <text evidence="2 15">Belongs to the Cob(I)alamin adenosyltransferase family.</text>
</comment>
<sequence>MQIYTRTGDQGTTRIIGGQSLYKDDAQIQVMGSLDELNSYVGLIQSQNKDWPTLNQELLQIQHYIFDAGSDFAQAKTSSDYRLAKQVIAWLEDIIDDYSQNTPELTKFVLPGGSPLAASLHYARSLTRRAERDCVSFIRQQAHYPQDAYKFINRLSDYFFAAARLANYKQAYTEIHYERGGDVFHPELKKTHLPKL</sequence>
<dbReference type="NCBIfam" id="TIGR00636">
    <property type="entry name" value="PduO_Nterm"/>
    <property type="match status" value="1"/>
</dbReference>
<evidence type="ECO:0000256" key="11">
    <source>
        <dbReference type="ARBA" id="ARBA00033334"/>
    </source>
</evidence>
<keyword evidence="9 15" id="KW-0067">ATP-binding</keyword>
<evidence type="ECO:0000259" key="16">
    <source>
        <dbReference type="Pfam" id="PF01923"/>
    </source>
</evidence>
<dbReference type="RefSeq" id="WP_092570748.1">
    <property type="nucleotide sequence ID" value="NZ_CALUDV010000006.1"/>
</dbReference>
<dbReference type="GO" id="GO:0008817">
    <property type="term" value="F:corrinoid adenosyltransferase activity"/>
    <property type="evidence" value="ECO:0007669"/>
    <property type="project" value="UniProtKB-UniRule"/>
</dbReference>
<keyword evidence="18" id="KW-1185">Reference proteome</keyword>
<dbReference type="OrthoDB" id="9778896at2"/>
<dbReference type="SUPFAM" id="SSF89028">
    <property type="entry name" value="Cobalamin adenosyltransferase-like"/>
    <property type="match status" value="1"/>
</dbReference>
<evidence type="ECO:0000256" key="2">
    <source>
        <dbReference type="ARBA" id="ARBA00007487"/>
    </source>
</evidence>
<gene>
    <name evidence="17" type="ORF">SAMN04488558_10335</name>
</gene>
<dbReference type="FunFam" id="1.20.1200.10:FF:000001">
    <property type="entry name" value="Cob(I)yrinic acid a,c-diamide adenosyltransferase"/>
    <property type="match status" value="1"/>
</dbReference>
<reference evidence="17 18" key="1">
    <citation type="submission" date="2016-10" db="EMBL/GenBank/DDBJ databases">
        <authorList>
            <person name="de Groot N.N."/>
        </authorList>
    </citation>
    <scope>NUCLEOTIDE SEQUENCE [LARGE SCALE GENOMIC DNA]</scope>
    <source>
        <strain evidence="17 18">DSM 15695</strain>
    </source>
</reference>
<organism evidence="17 18">
    <name type="scientific">Ignavigranum ruoffiae</name>
    <dbReference type="NCBI Taxonomy" id="89093"/>
    <lineage>
        <taxon>Bacteria</taxon>
        <taxon>Bacillati</taxon>
        <taxon>Bacillota</taxon>
        <taxon>Bacilli</taxon>
        <taxon>Lactobacillales</taxon>
        <taxon>Aerococcaceae</taxon>
        <taxon>Ignavigranum</taxon>
    </lineage>
</organism>